<dbReference type="PANTHER" id="PTHR33570:SF2">
    <property type="entry name" value="CARBOXYMUCONOLACTONE DECARBOXYLASE-LIKE DOMAIN-CONTAINING PROTEIN"/>
    <property type="match status" value="1"/>
</dbReference>
<organism evidence="3 4">
    <name type="scientific">Spirosoma agri</name>
    <dbReference type="NCBI Taxonomy" id="1987381"/>
    <lineage>
        <taxon>Bacteria</taxon>
        <taxon>Pseudomonadati</taxon>
        <taxon>Bacteroidota</taxon>
        <taxon>Cytophagia</taxon>
        <taxon>Cytophagales</taxon>
        <taxon>Cytophagaceae</taxon>
        <taxon>Spirosoma</taxon>
    </lineage>
</organism>
<dbReference type="SUPFAM" id="SSF69118">
    <property type="entry name" value="AhpD-like"/>
    <property type="match status" value="1"/>
</dbReference>
<dbReference type="Gene3D" id="1.20.1290.10">
    <property type="entry name" value="AhpD-like"/>
    <property type="match status" value="1"/>
</dbReference>
<evidence type="ECO:0000313" key="4">
    <source>
        <dbReference type="Proteomes" id="UP000477386"/>
    </source>
</evidence>
<keyword evidence="1" id="KW-0472">Membrane</keyword>
<feature type="domain" description="Carboxymuconolactone decarboxylase-like" evidence="2">
    <location>
        <begin position="41"/>
        <end position="106"/>
    </location>
</feature>
<feature type="domain" description="Carboxymuconolactone decarboxylase-like" evidence="2">
    <location>
        <begin position="168"/>
        <end position="243"/>
    </location>
</feature>
<evidence type="ECO:0000313" key="3">
    <source>
        <dbReference type="EMBL" id="NEU70598.1"/>
    </source>
</evidence>
<protein>
    <submittedName>
        <fullName evidence="3">Carboxymuconolactone decarboxylase</fullName>
    </submittedName>
</protein>
<dbReference type="EMBL" id="JAAGNZ010000006">
    <property type="protein sequence ID" value="NEU70598.1"/>
    <property type="molecule type" value="Genomic_DNA"/>
</dbReference>
<dbReference type="InterPro" id="IPR029032">
    <property type="entry name" value="AhpD-like"/>
</dbReference>
<accession>A0A6M0IQN7</accession>
<proteinExistence type="predicted"/>
<keyword evidence="4" id="KW-1185">Reference proteome</keyword>
<evidence type="ECO:0000259" key="2">
    <source>
        <dbReference type="Pfam" id="PF02627"/>
    </source>
</evidence>
<dbReference type="GO" id="GO:0051920">
    <property type="term" value="F:peroxiredoxin activity"/>
    <property type="evidence" value="ECO:0007669"/>
    <property type="project" value="InterPro"/>
</dbReference>
<name>A0A6M0IQN7_9BACT</name>
<dbReference type="PANTHER" id="PTHR33570">
    <property type="entry name" value="4-CARBOXYMUCONOLACTONE DECARBOXYLASE FAMILY PROTEIN"/>
    <property type="match status" value="1"/>
</dbReference>
<gene>
    <name evidence="3" type="ORF">GK091_27280</name>
</gene>
<dbReference type="Proteomes" id="UP000477386">
    <property type="component" value="Unassembled WGS sequence"/>
</dbReference>
<dbReference type="AlphaFoldDB" id="A0A6M0IQN7"/>
<dbReference type="InterPro" id="IPR003779">
    <property type="entry name" value="CMD-like"/>
</dbReference>
<dbReference type="RefSeq" id="WP_164043912.1">
    <property type="nucleotide sequence ID" value="NZ_JAAGNZ010000006.1"/>
</dbReference>
<feature type="transmembrane region" description="Helical" evidence="1">
    <location>
        <begin position="12"/>
        <end position="34"/>
    </location>
</feature>
<sequence length="266" mass="29061">MRDHKVTSTSGNLTGLLTQVLILFILFVSISYPMHAQTKSTESLDAKQQSIVTISALTTMGDIPKLKQALNAGLDVGLTINEIKEELVQLYAYCGFPRSLNGINALMAVVDHRKAMGKNDSLGKDATPIDQKADKYTVGKKTLEVLMGKPDITAEMGANAFAPVIDTFLKEHLFADIFSRDVLTYRQRELVTISSLASMVGVESQLQFHMGAGLQVGLNEAQLKGLISLIETSVGKQQADTAQQVLAKVLDAREPTKKHFELLDRN</sequence>
<keyword evidence="1" id="KW-0812">Transmembrane</keyword>
<evidence type="ECO:0000256" key="1">
    <source>
        <dbReference type="SAM" id="Phobius"/>
    </source>
</evidence>
<keyword evidence="1" id="KW-1133">Transmembrane helix</keyword>
<dbReference type="InterPro" id="IPR052512">
    <property type="entry name" value="4CMD/NDH-1_regulator"/>
</dbReference>
<comment type="caution">
    <text evidence="3">The sequence shown here is derived from an EMBL/GenBank/DDBJ whole genome shotgun (WGS) entry which is preliminary data.</text>
</comment>
<reference evidence="3 4" key="1">
    <citation type="submission" date="2020-02" db="EMBL/GenBank/DDBJ databases">
        <title>Draft genome sequence of two Spirosoma agri KCTC 52727 and Spirosoma terrae KCTC 52035.</title>
        <authorList>
            <person name="Rojas J."/>
            <person name="Ambika Manirajan B."/>
            <person name="Ratering S."/>
            <person name="Suarez C."/>
            <person name="Schnell S."/>
        </authorList>
    </citation>
    <scope>NUCLEOTIDE SEQUENCE [LARGE SCALE GENOMIC DNA]</scope>
    <source>
        <strain evidence="3 4">KCTC 52727</strain>
    </source>
</reference>
<dbReference type="Pfam" id="PF02627">
    <property type="entry name" value="CMD"/>
    <property type="match status" value="2"/>
</dbReference>